<dbReference type="EMBL" id="LAZR01016291">
    <property type="protein sequence ID" value="KKM05142.1"/>
    <property type="molecule type" value="Genomic_DNA"/>
</dbReference>
<dbReference type="SUPFAM" id="SSF48452">
    <property type="entry name" value="TPR-like"/>
    <property type="match status" value="1"/>
</dbReference>
<name>A0A0F9HPF2_9ZZZZ</name>
<dbReference type="AlphaFoldDB" id="A0A0F9HPF2"/>
<reference evidence="1" key="1">
    <citation type="journal article" date="2015" name="Nature">
        <title>Complex archaea that bridge the gap between prokaryotes and eukaryotes.</title>
        <authorList>
            <person name="Spang A."/>
            <person name="Saw J.H."/>
            <person name="Jorgensen S.L."/>
            <person name="Zaremba-Niedzwiedzka K."/>
            <person name="Martijn J."/>
            <person name="Lind A.E."/>
            <person name="van Eijk R."/>
            <person name="Schleper C."/>
            <person name="Guy L."/>
            <person name="Ettema T.J."/>
        </authorList>
    </citation>
    <scope>NUCLEOTIDE SEQUENCE</scope>
</reference>
<dbReference type="InterPro" id="IPR011990">
    <property type="entry name" value="TPR-like_helical_dom_sf"/>
</dbReference>
<sequence>MKLLRNVIKKELIKKMGSANVFTISKYITLKLENGITNIYIKGVLFRQCKYLLLNVPLYYEQNVEKIDSIDEAAEVLDHSLEHRNAKIDIQPEVEFWGHCSNLQTWVEHNYDTRLLHRNLAFPLLKRLTDIGDVTAKKVFKERIAQRLERKYVPVIEYLIKENYLSYLSKEEIGSLDTSIIKLLEEVENNIRRITKKYQIFLEEQVIPEGNDIETSLERVEWLIEKNRYRQVFRELENLHTRFPDNSVVFLKLGDLYFLFHNNNKSLKYYLKLLRQESENIYALSKVAIICYNLGFVRTSFKLCLRILRINPQFFKILGLIRELALSKHKKAFEYLTSFIHTQIQADRIDLIINFVNQESIAFFTLEELERIFEVVDIKDQELLRNISKLINRKYVIERLRARKRIKISNERIQTSHGDF</sequence>
<accession>A0A0F9HPF2</accession>
<organism evidence="1">
    <name type="scientific">marine sediment metagenome</name>
    <dbReference type="NCBI Taxonomy" id="412755"/>
    <lineage>
        <taxon>unclassified sequences</taxon>
        <taxon>metagenomes</taxon>
        <taxon>ecological metagenomes</taxon>
    </lineage>
</organism>
<evidence type="ECO:0000313" key="1">
    <source>
        <dbReference type="EMBL" id="KKM05142.1"/>
    </source>
</evidence>
<dbReference type="Gene3D" id="1.25.40.10">
    <property type="entry name" value="Tetratricopeptide repeat domain"/>
    <property type="match status" value="1"/>
</dbReference>
<proteinExistence type="predicted"/>
<protein>
    <submittedName>
        <fullName evidence="1">Uncharacterized protein</fullName>
    </submittedName>
</protein>
<comment type="caution">
    <text evidence="1">The sequence shown here is derived from an EMBL/GenBank/DDBJ whole genome shotgun (WGS) entry which is preliminary data.</text>
</comment>
<gene>
    <name evidence="1" type="ORF">LCGC14_1757130</name>
</gene>